<name>A0A1X7M551_9BURK</name>
<dbReference type="InterPro" id="IPR052949">
    <property type="entry name" value="PA_immunity-related"/>
</dbReference>
<dbReference type="AlphaFoldDB" id="A0A1X7M551"/>
<gene>
    <name evidence="1" type="ORF">SAMN06265784_12043</name>
</gene>
<reference evidence="2" key="1">
    <citation type="submission" date="2017-04" db="EMBL/GenBank/DDBJ databases">
        <authorList>
            <person name="Varghese N."/>
            <person name="Submissions S."/>
        </authorList>
    </citation>
    <scope>NUCLEOTIDE SEQUENCE [LARGE SCALE GENOMIC DNA]</scope>
    <source>
        <strain evidence="2">LMG 29540</strain>
    </source>
</reference>
<evidence type="ECO:0000313" key="1">
    <source>
        <dbReference type="EMBL" id="SMG61225.1"/>
    </source>
</evidence>
<accession>A0A1X7M551</accession>
<sequence>MQAPQFPQVIKGQSFNVSSHDLIHTGALYMDCCFDRVMWRGHYLSNLRFVNCRFNSNCFESCQFLNVMFDNCLIEVSIWDDCVLRGVSFHGSSIQDAKWERALLRNVSYVAINAAKLIFDTVRSAYVSFVESEFTGVDLRDGRWTDVVWMRSQLTQVTLAIVELENFIVGQSRCKKLEITGCRGINVRWIDSRIDCMKVLGSDIKQSAWSHSMWSKGQIHGCRLPVASFDHATLSGLAVTETDLTQALFDHAKLSDSNLNALHAPGIAFRDARLVRVGLTGARLTRLDARGATLEEVSLVHSDCRAGLLIGQSRHDWNAADTREAIFHASATDDDRHWWQCVQPGARGIHS</sequence>
<dbReference type="EMBL" id="FXAT01000020">
    <property type="protein sequence ID" value="SMG61225.1"/>
    <property type="molecule type" value="Genomic_DNA"/>
</dbReference>
<organism evidence="1 2">
    <name type="scientific">Paraburkholderia susongensis</name>
    <dbReference type="NCBI Taxonomy" id="1515439"/>
    <lineage>
        <taxon>Bacteria</taxon>
        <taxon>Pseudomonadati</taxon>
        <taxon>Pseudomonadota</taxon>
        <taxon>Betaproteobacteria</taxon>
        <taxon>Burkholderiales</taxon>
        <taxon>Burkholderiaceae</taxon>
        <taxon>Paraburkholderia</taxon>
    </lineage>
</organism>
<dbReference type="Pfam" id="PF00805">
    <property type="entry name" value="Pentapeptide"/>
    <property type="match status" value="1"/>
</dbReference>
<dbReference type="Gene3D" id="2.160.20.80">
    <property type="entry name" value="E3 ubiquitin-protein ligase SopA"/>
    <property type="match status" value="2"/>
</dbReference>
<proteinExistence type="predicted"/>
<dbReference type="PANTHER" id="PTHR42999:SF1">
    <property type="entry name" value="PENTAPEPTIDE REPEAT-CONTAINING PROTEIN"/>
    <property type="match status" value="1"/>
</dbReference>
<dbReference type="OrthoDB" id="9002295at2"/>
<dbReference type="InterPro" id="IPR001646">
    <property type="entry name" value="5peptide_repeat"/>
</dbReference>
<evidence type="ECO:0000313" key="2">
    <source>
        <dbReference type="Proteomes" id="UP000193228"/>
    </source>
</evidence>
<protein>
    <submittedName>
        <fullName evidence="1">Uncharacterized protein YjbI, contains pentapeptide repeats</fullName>
    </submittedName>
</protein>
<dbReference type="Proteomes" id="UP000193228">
    <property type="component" value="Unassembled WGS sequence"/>
</dbReference>
<dbReference type="SUPFAM" id="SSF141571">
    <property type="entry name" value="Pentapeptide repeat-like"/>
    <property type="match status" value="2"/>
</dbReference>
<dbReference type="PANTHER" id="PTHR42999">
    <property type="entry name" value="ANTIBIOTIC RESISTANCE PROTEIN MCBG"/>
    <property type="match status" value="1"/>
</dbReference>
<dbReference type="STRING" id="1515439.SAMN06265784_12043"/>
<keyword evidence="2" id="KW-1185">Reference proteome</keyword>